<keyword evidence="6" id="KW-1185">Reference proteome</keyword>
<evidence type="ECO:0000313" key="1">
    <source>
        <dbReference type="EMBL" id="AFK21189.1"/>
    </source>
</evidence>
<evidence type="ECO:0000313" key="3">
    <source>
        <dbReference type="EMBL" id="ELZ97476.1"/>
    </source>
</evidence>
<dbReference type="GeneID" id="40157798"/>
<reference evidence="3 6" key="3">
    <citation type="journal article" date="2014" name="PLoS Genet.">
        <title>Phylogenetically driven sequencing of extremely halophilic archaea reveals strategies for static and dynamic osmo-response.</title>
        <authorList>
            <person name="Becker E.A."/>
            <person name="Seitzer P.M."/>
            <person name="Tritt A."/>
            <person name="Larsen D."/>
            <person name="Krusor M."/>
            <person name="Yao A.I."/>
            <person name="Wu D."/>
            <person name="Madern D."/>
            <person name="Eisen J.A."/>
            <person name="Darling A.E."/>
            <person name="Facciotti M.T."/>
        </authorList>
    </citation>
    <scope>NUCLEOTIDE SEQUENCE [LARGE SCALE GENOMIC DNA]</scope>
    <source>
        <strain evidence="3">ATCC 33500</strain>
        <strain evidence="6">ATCC 33500 / DSM 1411 / JCM 8866 / NBRC 14739 / NCIMB 2177 / R-4</strain>
    </source>
</reference>
<evidence type="ECO:0000313" key="5">
    <source>
        <dbReference type="Proteomes" id="UP000006469"/>
    </source>
</evidence>
<dbReference type="SUPFAM" id="SSF46785">
    <property type="entry name" value="Winged helix' DNA-binding domain"/>
    <property type="match status" value="1"/>
</dbReference>
<dbReference type="Proteomes" id="UP000299011">
    <property type="component" value="Plasmid pHME505"/>
</dbReference>
<dbReference type="KEGG" id="hme:HFX_6062"/>
<dbReference type="AlphaFoldDB" id="I3RAC9"/>
<keyword evidence="1" id="KW-0614">Plasmid</keyword>
<dbReference type="OrthoDB" id="304983at2157"/>
<dbReference type="Gene3D" id="1.10.10.10">
    <property type="entry name" value="Winged helix-like DNA-binding domain superfamily/Winged helix DNA-binding domain"/>
    <property type="match status" value="1"/>
</dbReference>
<evidence type="ECO:0000313" key="2">
    <source>
        <dbReference type="EMBL" id="AHZ24697.1"/>
    </source>
</evidence>
<dbReference type="PATRIC" id="fig|523841.21.peg.3842"/>
<geneLocation type="plasmid" evidence="2 7">
    <name>HMPLAS1</name>
</geneLocation>
<reference evidence="4 8" key="6">
    <citation type="submission" date="2019-04" db="EMBL/GenBank/DDBJ databases">
        <title>Methylomes of two halophilic Archaea, Haloarcula marismortui and Haloferax mediterranei.</title>
        <authorList>
            <person name="DasSarma S."/>
            <person name="DasSarma P."/>
            <person name="DasSarma S."/>
            <person name="Fomenkov A."/>
            <person name="Vincze T."/>
            <person name="Anton B.P."/>
            <person name="Roberts R.J."/>
        </authorList>
    </citation>
    <scope>NUCLEOTIDE SEQUENCE [LARGE SCALE GENOMIC DNA]</scope>
    <source>
        <strain evidence="4">ATCC 33500</strain>
        <strain evidence="8">ATCC 33500 / DSM 1411 / JCM 8866 / NBRC 14739 / NCIMB 2177 / R-4</strain>
        <plasmid evidence="4 8">pHME505</plasmid>
    </source>
</reference>
<dbReference type="HOGENOM" id="CLU_187344_1_0_2"/>
<dbReference type="Proteomes" id="UP000011603">
    <property type="component" value="Unassembled WGS sequence"/>
</dbReference>
<dbReference type="InterPro" id="IPR036388">
    <property type="entry name" value="WH-like_DNA-bd_sf"/>
</dbReference>
<dbReference type="InterPro" id="IPR036390">
    <property type="entry name" value="WH_DNA-bd_sf"/>
</dbReference>
<dbReference type="Proteomes" id="UP000006469">
    <property type="component" value="Plasmid pHM500"/>
</dbReference>
<reference evidence="1 5" key="2">
    <citation type="journal article" date="2012" name="J. Bacteriol.">
        <title>Complete genome sequence of the metabolically versatile halophilic archaeon Haloferax mediterranei, a poly(3-hydroxybutyrate-co-3-hydroxyvalerate) producer.</title>
        <authorList>
            <person name="Han J."/>
            <person name="Zhang F."/>
            <person name="Hou J."/>
            <person name="Liu X."/>
            <person name="Li M."/>
            <person name="Liu H."/>
            <person name="Cai L."/>
            <person name="Zhang B."/>
            <person name="Chen Y."/>
            <person name="Zhou J."/>
            <person name="Hu S."/>
            <person name="Xiang H."/>
        </authorList>
    </citation>
    <scope>NUCLEOTIDE SEQUENCE [LARGE SCALE GENOMIC DNA]</scope>
    <source>
        <strain evidence="5">ATCC 33500 / DSM 1411 / JCM 8866 / NBRC 14739 / NCIMB 2177 / R-4</strain>
        <strain evidence="1">CGMCC 1.2087</strain>
        <plasmid evidence="5">pHM500</plasmid>
    </source>
</reference>
<name>I3RAC9_HALMT</name>
<evidence type="ECO:0000313" key="6">
    <source>
        <dbReference type="Proteomes" id="UP000011603"/>
    </source>
</evidence>
<geneLocation type="plasmid" evidence="1 5">
    <name>pHM500</name>
</geneLocation>
<protein>
    <submittedName>
        <fullName evidence="2">TrmB family transcriptional regulator</fullName>
    </submittedName>
</protein>
<organism evidence="1 5">
    <name type="scientific">Haloferax mediterranei (strain ATCC 33500 / DSM 1411 / JCM 8866 / NBRC 14739 / NCIMB 2177 / R-4)</name>
    <name type="common">Halobacterium mediterranei</name>
    <dbReference type="NCBI Taxonomy" id="523841"/>
    <lineage>
        <taxon>Archaea</taxon>
        <taxon>Methanobacteriati</taxon>
        <taxon>Methanobacteriota</taxon>
        <taxon>Stenosarchaea group</taxon>
        <taxon>Halobacteria</taxon>
        <taxon>Halobacteriales</taxon>
        <taxon>Haloferacaceae</taxon>
        <taxon>Haloferax</taxon>
    </lineage>
</organism>
<dbReference type="EMBL" id="CP007554">
    <property type="protein sequence ID" value="AHZ24697.1"/>
    <property type="molecule type" value="Genomic_DNA"/>
</dbReference>
<proteinExistence type="predicted"/>
<dbReference type="EMBL" id="CP001871">
    <property type="protein sequence ID" value="AFK21189.1"/>
    <property type="molecule type" value="Genomic_DNA"/>
</dbReference>
<sequence length="88" mass="9593">MNMQALDTNPEQNRTEMPITISNFAIPSALESSGTKLVYLYLDAANGGDISELRASLGMKTITLYPLLQTLEKNGLVECDGDEYHIAA</sequence>
<reference evidence="2 7" key="4">
    <citation type="submission" date="2014-04" db="EMBL/GenBank/DDBJ databases">
        <title>Transcriptional profiles of Haloferax mediterranei on the basis of nitrogen availability.</title>
        <authorList>
            <person name="Bautista V."/>
        </authorList>
    </citation>
    <scope>NUCLEOTIDE SEQUENCE [LARGE SCALE GENOMIC DNA]</scope>
    <source>
        <strain evidence="2">ATCC 33500</strain>
        <strain evidence="7">ATCC 33500 / DSM 1411 / JCM 8866 / NBRC 14739 / NCIMB 2177 / R-4</strain>
        <plasmid evidence="2">HMPLAS1</plasmid>
        <plasmid evidence="7">Plasmid HMPLAS1</plasmid>
    </source>
</reference>
<accession>I3RAC9</accession>
<reference evidence="1" key="1">
    <citation type="journal article" date="2012" name="Appl. Environ. Microbiol.">
        <title>Identification of the haloarchaeal phasin (PhaP) that functions in polyhydroxyalkanoate accumulation and granule formation in Haloferax mediterranei.</title>
        <authorList>
            <person name="Cai S."/>
            <person name="Cai L."/>
            <person name="Liu H."/>
            <person name="Liu X."/>
            <person name="Han J."/>
            <person name="Zhou J."/>
            <person name="Xiang H."/>
        </authorList>
    </citation>
    <scope>NUCLEOTIDE SEQUENCE</scope>
    <source>
        <strain evidence="1">CGMCC 1.2087</strain>
    </source>
</reference>
<geneLocation type="plasmid" evidence="4 8">
    <name>pHME505</name>
</geneLocation>
<evidence type="ECO:0000313" key="7">
    <source>
        <dbReference type="Proteomes" id="UP000027075"/>
    </source>
</evidence>
<evidence type="ECO:0000313" key="8">
    <source>
        <dbReference type="Proteomes" id="UP000299011"/>
    </source>
</evidence>
<dbReference type="RefSeq" id="WP_004061054.1">
    <property type="nucleotide sequence ID" value="NC_017944.1"/>
</dbReference>
<reference evidence="1" key="5">
    <citation type="submission" date="2014-05" db="EMBL/GenBank/DDBJ databases">
        <authorList>
            <person name="Wang L."/>
            <person name="Yang H."/>
            <person name="Xiang H."/>
        </authorList>
    </citation>
    <scope>NUCLEOTIDE SEQUENCE</scope>
    <source>
        <strain evidence="1">CGMCC 1.2087</strain>
        <plasmid evidence="1">pHM500</plasmid>
    </source>
</reference>
<gene>
    <name evidence="1" type="ordered locus">HFX_6062</name>
    <name evidence="2" type="ORF">BM92_17605</name>
    <name evidence="3" type="ORF">C439_19178</name>
    <name evidence="4" type="ORF">E6P09_15235</name>
</gene>
<dbReference type="Proteomes" id="UP000027075">
    <property type="component" value="Plasmid HMPLAS1"/>
</dbReference>
<evidence type="ECO:0000313" key="4">
    <source>
        <dbReference type="EMBL" id="QCQ76697.1"/>
    </source>
</evidence>
<dbReference type="EMBL" id="AOLO01000015">
    <property type="protein sequence ID" value="ELZ97476.1"/>
    <property type="molecule type" value="Genomic_DNA"/>
</dbReference>
<dbReference type="EMBL" id="CP039140">
    <property type="protein sequence ID" value="QCQ76697.1"/>
    <property type="molecule type" value="Genomic_DNA"/>
</dbReference>